<keyword evidence="2" id="KW-0964">Secreted</keyword>
<proteinExistence type="inferred from homology"/>
<dbReference type="InterPro" id="IPR000209">
    <property type="entry name" value="Peptidase_S8/S53_dom"/>
</dbReference>
<comment type="caution">
    <text evidence="13">The sequence shown here is derived from an EMBL/GenBank/DDBJ whole genome shotgun (WGS) entry which is preliminary data.</text>
</comment>
<comment type="similarity">
    <text evidence="1 7 8">Belongs to the peptidase S8 family.</text>
</comment>
<feature type="region of interest" description="Disordered" evidence="9">
    <location>
        <begin position="26"/>
        <end position="48"/>
    </location>
</feature>
<feature type="domain" description="Peptidase S8/S53" evidence="11">
    <location>
        <begin position="225"/>
        <end position="495"/>
    </location>
</feature>
<dbReference type="Gene3D" id="3.40.50.200">
    <property type="entry name" value="Peptidase S8/S53 domain"/>
    <property type="match status" value="1"/>
</dbReference>
<evidence type="ECO:0000259" key="11">
    <source>
        <dbReference type="Pfam" id="PF00082"/>
    </source>
</evidence>
<accession>A0ABW4T5U7</accession>
<evidence type="ECO:0000313" key="13">
    <source>
        <dbReference type="EMBL" id="MFD1937368.1"/>
    </source>
</evidence>
<sequence length="1281" mass="133964">MRFFRSSASALLAGALMATAAGPAVAAAPPTSAPQPSPSTSASIGTKAAAKPSEEKYFTLLTGDVVRLRTAADGSAIGDVVHDVAPVGDITFQQRSGGLFALTGDVVRQIAAGKLDHELFNLTKLAEYGYDDAHTKQLPVIAIYKNTQARAAVPAAPKGTSRKRTLASVKGQALAVDKSKTIDAWAALRGGDTQKVWLDGRAKASLDVSVPAVGAPAAWSTGLTGRGVKIGVVDTGIDQNHPDFAGRIAASQSFVPGISSATDDNGHGTHVASIAAGSGAASDGKHRGVAPDAELVVAKALDADGTGANSDIIAGMEWAAGQGAKVINMSLGGLPSDGTDPLSQAVNRISETTGALFVVSAGNDGAAESPYWVGSPGSADQALTVGSVNKTAPYERSYFSSWGPRLGDNAVKPEITAPGANIAAARAAGSKLGGDVGNNKYQSLSGTSMAAPHVAGGAALLAQQHPDWSRGQIRDALVSTANPGEEGEVTREGAGMMDLAQAVAGGLTATGTLNLGMIKPPYETATGTVTLRNTGAEAVQATLGVTLSKMDAKVVKATPFAPGDAVTVAPSQVDVPAGGTATVTVTVNPGALELGAYYGFLEARHGDGVVRTTLGWTKDVERVQLKVRGIDRTGAPAHTTCCSLLSLMDLETGQDWLGLYDHGTAYFIGLGYDPMVARGRRYALMTNISDWTAKEPYSKLSETIAGEPELVMDGPRELIFDARKAQRVKYPTRQPTEAVDRMSVGWDRRVGTPGYDLGVIGQRFHGNVSPAEVYVLPGTTTATTGTFTMGFGTMLVAPALTMKITGPRAQELHPVYPLEYSNACYAVLRCTATFRSPGSYQVVDAGKGSPAELAAAGVRGKVALVDETLAIDEWGAPTPLDQVAADAAAAGATGVLVTVADAGPARRAVEKPTTVPVAVLTHEDGKRLGALAAKERTTVETGGDPVSPFLYDLSYIVKDKMPTDTVFETGPRDLATITARYRADTPGTLYHVNGIAPNHLMKEDTKVVAPFTRTEYASPGVRWQFVSQTNGLREESSREYAAGATVTEDYFSAPIAPGPTGPGPNLTAQAYAQWGYGYISFNLFPLRIGNGYHHLPEWPQSNIRYLKDGNVLCETAYISSCTLQSPTPGRYRIELDTTQSIRPLSTSSRTAWEFAARLDGQEPAGNEFGEILPMVDVRYDVALDPYNTVRAGSDYSIKLLPGYQPGYSGSDKFTVHAWVSGDDGATWTDLGSRKVSGGKTAAYEANAPSNSEFVTLRVQATDSAGNSIDQTITRAWKVEQG</sequence>
<evidence type="ECO:0000256" key="9">
    <source>
        <dbReference type="SAM" id="MobiDB-lite"/>
    </source>
</evidence>
<evidence type="ECO:0000256" key="2">
    <source>
        <dbReference type="ARBA" id="ARBA00022512"/>
    </source>
</evidence>
<dbReference type="RefSeq" id="WP_379578486.1">
    <property type="nucleotide sequence ID" value="NZ_JBHUFV010000059.1"/>
</dbReference>
<dbReference type="PROSITE" id="PS00138">
    <property type="entry name" value="SUBTILASE_SER"/>
    <property type="match status" value="1"/>
</dbReference>
<feature type="active site" description="Charge relay system" evidence="7">
    <location>
        <position position="267"/>
    </location>
</feature>
<feature type="signal peptide" evidence="10">
    <location>
        <begin position="1"/>
        <end position="26"/>
    </location>
</feature>
<protein>
    <submittedName>
        <fullName evidence="13">S8 family serine peptidase</fullName>
    </submittedName>
</protein>
<evidence type="ECO:0000256" key="1">
    <source>
        <dbReference type="ARBA" id="ARBA00011073"/>
    </source>
</evidence>
<evidence type="ECO:0000256" key="7">
    <source>
        <dbReference type="PROSITE-ProRule" id="PRU01240"/>
    </source>
</evidence>
<feature type="chain" id="PRO_5045104303" evidence="10">
    <location>
        <begin position="27"/>
        <end position="1281"/>
    </location>
</feature>
<dbReference type="InterPro" id="IPR015500">
    <property type="entry name" value="Peptidase_S8_subtilisin-rel"/>
</dbReference>
<dbReference type="InterPro" id="IPR023828">
    <property type="entry name" value="Peptidase_S8_Ser-AS"/>
</dbReference>
<dbReference type="InterPro" id="IPR023827">
    <property type="entry name" value="Peptidase_S8_Asp-AS"/>
</dbReference>
<dbReference type="PROSITE" id="PS00137">
    <property type="entry name" value="SUBTILASE_HIS"/>
    <property type="match status" value="1"/>
</dbReference>
<feature type="active site" description="Charge relay system" evidence="7">
    <location>
        <position position="234"/>
    </location>
</feature>
<keyword evidence="6 7" id="KW-0720">Serine protease</keyword>
<dbReference type="Gene3D" id="3.50.30.30">
    <property type="match status" value="1"/>
</dbReference>
<evidence type="ECO:0000256" key="8">
    <source>
        <dbReference type="RuleBase" id="RU003355"/>
    </source>
</evidence>
<keyword evidence="3 7" id="KW-0645">Protease</keyword>
<dbReference type="PRINTS" id="PR00723">
    <property type="entry name" value="SUBTILISIN"/>
</dbReference>
<evidence type="ECO:0000256" key="6">
    <source>
        <dbReference type="ARBA" id="ARBA00022825"/>
    </source>
</evidence>
<feature type="domain" description="PA" evidence="12">
    <location>
        <begin position="841"/>
        <end position="928"/>
    </location>
</feature>
<keyword evidence="5 7" id="KW-0378">Hydrolase</keyword>
<dbReference type="Proteomes" id="UP001597368">
    <property type="component" value="Unassembled WGS sequence"/>
</dbReference>
<dbReference type="EMBL" id="JBHUFV010000059">
    <property type="protein sequence ID" value="MFD1937368.1"/>
    <property type="molecule type" value="Genomic_DNA"/>
</dbReference>
<dbReference type="SUPFAM" id="SSF52743">
    <property type="entry name" value="Subtilisin-like"/>
    <property type="match status" value="1"/>
</dbReference>
<feature type="active site" description="Charge relay system" evidence="7">
    <location>
        <position position="448"/>
    </location>
</feature>
<dbReference type="InterPro" id="IPR013783">
    <property type="entry name" value="Ig-like_fold"/>
</dbReference>
<keyword evidence="4 10" id="KW-0732">Signal</keyword>
<dbReference type="InterPro" id="IPR022398">
    <property type="entry name" value="Peptidase_S8_His-AS"/>
</dbReference>
<dbReference type="Pfam" id="PF00082">
    <property type="entry name" value="Peptidase_S8"/>
    <property type="match status" value="1"/>
</dbReference>
<dbReference type="PANTHER" id="PTHR43806">
    <property type="entry name" value="PEPTIDASE S8"/>
    <property type="match status" value="1"/>
</dbReference>
<dbReference type="PANTHER" id="PTHR43806:SF65">
    <property type="entry name" value="SERINE PROTEASE APRX"/>
    <property type="match status" value="1"/>
</dbReference>
<reference evidence="14" key="1">
    <citation type="journal article" date="2019" name="Int. J. Syst. Evol. Microbiol.">
        <title>The Global Catalogue of Microorganisms (GCM) 10K type strain sequencing project: providing services to taxonomists for standard genome sequencing and annotation.</title>
        <authorList>
            <consortium name="The Broad Institute Genomics Platform"/>
            <consortium name="The Broad Institute Genome Sequencing Center for Infectious Disease"/>
            <person name="Wu L."/>
            <person name="Ma J."/>
        </authorList>
    </citation>
    <scope>NUCLEOTIDE SEQUENCE [LARGE SCALE GENOMIC DNA]</scope>
    <source>
        <strain evidence="14">ICMP 6774ER</strain>
    </source>
</reference>
<evidence type="ECO:0000256" key="3">
    <source>
        <dbReference type="ARBA" id="ARBA00022670"/>
    </source>
</evidence>
<dbReference type="Pfam" id="PF02225">
    <property type="entry name" value="PA"/>
    <property type="match status" value="1"/>
</dbReference>
<organism evidence="13 14">
    <name type="scientific">Nonomuraea mangrovi</name>
    <dbReference type="NCBI Taxonomy" id="2316207"/>
    <lineage>
        <taxon>Bacteria</taxon>
        <taxon>Bacillati</taxon>
        <taxon>Actinomycetota</taxon>
        <taxon>Actinomycetes</taxon>
        <taxon>Streptosporangiales</taxon>
        <taxon>Streptosporangiaceae</taxon>
        <taxon>Nonomuraea</taxon>
    </lineage>
</organism>
<keyword evidence="2" id="KW-0134">Cell wall</keyword>
<evidence type="ECO:0000256" key="4">
    <source>
        <dbReference type="ARBA" id="ARBA00022729"/>
    </source>
</evidence>
<name>A0ABW4T5U7_9ACTN</name>
<dbReference type="Gene3D" id="2.60.40.10">
    <property type="entry name" value="Immunoglobulins"/>
    <property type="match status" value="1"/>
</dbReference>
<dbReference type="PROSITE" id="PS00136">
    <property type="entry name" value="SUBTILASE_ASP"/>
    <property type="match status" value="1"/>
</dbReference>
<evidence type="ECO:0000256" key="5">
    <source>
        <dbReference type="ARBA" id="ARBA00022801"/>
    </source>
</evidence>
<evidence type="ECO:0000259" key="12">
    <source>
        <dbReference type="Pfam" id="PF02225"/>
    </source>
</evidence>
<evidence type="ECO:0000256" key="10">
    <source>
        <dbReference type="SAM" id="SignalP"/>
    </source>
</evidence>
<dbReference type="InterPro" id="IPR050131">
    <property type="entry name" value="Peptidase_S8_subtilisin-like"/>
</dbReference>
<gene>
    <name evidence="13" type="ORF">ACFSKW_38455</name>
</gene>
<dbReference type="InterPro" id="IPR003137">
    <property type="entry name" value="PA_domain"/>
</dbReference>
<dbReference type="PROSITE" id="PS51892">
    <property type="entry name" value="SUBTILASE"/>
    <property type="match status" value="1"/>
</dbReference>
<keyword evidence="14" id="KW-1185">Reference proteome</keyword>
<dbReference type="InterPro" id="IPR036852">
    <property type="entry name" value="Peptidase_S8/S53_dom_sf"/>
</dbReference>
<evidence type="ECO:0000313" key="14">
    <source>
        <dbReference type="Proteomes" id="UP001597368"/>
    </source>
</evidence>